<keyword evidence="6" id="KW-1185">Reference proteome</keyword>
<evidence type="ECO:0000313" key="6">
    <source>
        <dbReference type="Proteomes" id="UP001058974"/>
    </source>
</evidence>
<gene>
    <name evidence="5" type="ORF">KIW84_046093</name>
</gene>
<evidence type="ECO:0000259" key="4">
    <source>
        <dbReference type="Pfam" id="PF00304"/>
    </source>
</evidence>
<dbReference type="Gene3D" id="3.30.30.10">
    <property type="entry name" value="Knottin, scorpion toxin-like"/>
    <property type="match status" value="1"/>
</dbReference>
<dbReference type="GO" id="GO:0006952">
    <property type="term" value="P:defense response"/>
    <property type="evidence" value="ECO:0007669"/>
    <property type="project" value="InterPro"/>
</dbReference>
<protein>
    <recommendedName>
        <fullName evidence="4">Knottins-like domain-containing protein</fullName>
    </recommendedName>
</protein>
<keyword evidence="3" id="KW-0472">Membrane</keyword>
<feature type="non-terminal residue" evidence="5">
    <location>
        <position position="1"/>
    </location>
</feature>
<dbReference type="InterPro" id="IPR008176">
    <property type="entry name" value="Defensin_plant"/>
</dbReference>
<evidence type="ECO:0000256" key="1">
    <source>
        <dbReference type="ARBA" id="ARBA00022529"/>
    </source>
</evidence>
<sequence length="114" mass="13154">YIYIREDYLHLEIMTSFATKFYTIFIFFCLVILLISTQEDKEGYCVMPSKVWSGPCVISLSCDVKCINSEQAIYGACVHFDCFCLFNCSTLKLQQFKGYEGEATINLNYTSIRT</sequence>
<dbReference type="EMBL" id="JAMSHJ010000004">
    <property type="protein sequence ID" value="KAI5422939.1"/>
    <property type="molecule type" value="Genomic_DNA"/>
</dbReference>
<dbReference type="Proteomes" id="UP001058974">
    <property type="component" value="Chromosome 4"/>
</dbReference>
<organism evidence="5 6">
    <name type="scientific">Pisum sativum</name>
    <name type="common">Garden pea</name>
    <name type="synonym">Lathyrus oleraceus</name>
    <dbReference type="NCBI Taxonomy" id="3888"/>
    <lineage>
        <taxon>Eukaryota</taxon>
        <taxon>Viridiplantae</taxon>
        <taxon>Streptophyta</taxon>
        <taxon>Embryophyta</taxon>
        <taxon>Tracheophyta</taxon>
        <taxon>Spermatophyta</taxon>
        <taxon>Magnoliopsida</taxon>
        <taxon>eudicotyledons</taxon>
        <taxon>Gunneridae</taxon>
        <taxon>Pentapetalae</taxon>
        <taxon>rosids</taxon>
        <taxon>fabids</taxon>
        <taxon>Fabales</taxon>
        <taxon>Fabaceae</taxon>
        <taxon>Papilionoideae</taxon>
        <taxon>50 kb inversion clade</taxon>
        <taxon>NPAAA clade</taxon>
        <taxon>Hologalegina</taxon>
        <taxon>IRL clade</taxon>
        <taxon>Fabeae</taxon>
        <taxon>Lathyrus</taxon>
    </lineage>
</organism>
<proteinExistence type="predicted"/>
<feature type="transmembrane region" description="Helical" evidence="3">
    <location>
        <begin position="17"/>
        <end position="35"/>
    </location>
</feature>
<feature type="domain" description="Knottins-like" evidence="4">
    <location>
        <begin position="45"/>
        <end position="88"/>
    </location>
</feature>
<keyword evidence="3" id="KW-1133">Transmembrane helix</keyword>
<evidence type="ECO:0000256" key="2">
    <source>
        <dbReference type="ARBA" id="ARBA00022577"/>
    </source>
</evidence>
<keyword evidence="2" id="KW-0295">Fungicide</keyword>
<keyword evidence="3" id="KW-0812">Transmembrane</keyword>
<dbReference type="InterPro" id="IPR003614">
    <property type="entry name" value="Knottins"/>
</dbReference>
<keyword evidence="1" id="KW-0929">Antimicrobial</keyword>
<accession>A0A9D4XKY2</accession>
<dbReference type="Gramene" id="Psat04G0609300-T1">
    <property type="protein sequence ID" value="KAI5422939.1"/>
    <property type="gene ID" value="KIW84_046093"/>
</dbReference>
<evidence type="ECO:0000313" key="5">
    <source>
        <dbReference type="EMBL" id="KAI5422939.1"/>
    </source>
</evidence>
<evidence type="ECO:0000256" key="3">
    <source>
        <dbReference type="SAM" id="Phobius"/>
    </source>
</evidence>
<dbReference type="PROSITE" id="PS00940">
    <property type="entry name" value="GAMMA_THIONIN"/>
    <property type="match status" value="1"/>
</dbReference>
<dbReference type="SUPFAM" id="SSF57095">
    <property type="entry name" value="Scorpion toxin-like"/>
    <property type="match status" value="1"/>
</dbReference>
<comment type="caution">
    <text evidence="5">The sequence shown here is derived from an EMBL/GenBank/DDBJ whole genome shotgun (WGS) entry which is preliminary data.</text>
</comment>
<dbReference type="Pfam" id="PF00304">
    <property type="entry name" value="Gamma-thionin"/>
    <property type="match status" value="1"/>
</dbReference>
<name>A0A9D4XKY2_PEA</name>
<reference evidence="5 6" key="1">
    <citation type="journal article" date="2022" name="Nat. Genet.">
        <title>Improved pea reference genome and pan-genome highlight genomic features and evolutionary characteristics.</title>
        <authorList>
            <person name="Yang T."/>
            <person name="Liu R."/>
            <person name="Luo Y."/>
            <person name="Hu S."/>
            <person name="Wang D."/>
            <person name="Wang C."/>
            <person name="Pandey M.K."/>
            <person name="Ge S."/>
            <person name="Xu Q."/>
            <person name="Li N."/>
            <person name="Li G."/>
            <person name="Huang Y."/>
            <person name="Saxena R.K."/>
            <person name="Ji Y."/>
            <person name="Li M."/>
            <person name="Yan X."/>
            <person name="He Y."/>
            <person name="Liu Y."/>
            <person name="Wang X."/>
            <person name="Xiang C."/>
            <person name="Varshney R.K."/>
            <person name="Ding H."/>
            <person name="Gao S."/>
            <person name="Zong X."/>
        </authorList>
    </citation>
    <scope>NUCLEOTIDE SEQUENCE [LARGE SCALE GENOMIC DNA]</scope>
    <source>
        <strain evidence="5 6">cv. Zhongwan 6</strain>
    </source>
</reference>
<dbReference type="InterPro" id="IPR036574">
    <property type="entry name" value="Scorpion_toxin-like_sf"/>
</dbReference>
<dbReference type="AlphaFoldDB" id="A0A9D4XKY2"/>